<sequence length="334" mass="38564">MGTGIKISDLPSRKFDDLKNYINYDTLQNYNKDNTSYADISRWVDNFESKIETYLAKQNIKELLKKDKCCKDFNYIIEQILQKIQTLFDGPEQKFTLTNKIKMWRTSYFRLNKDLMCDENSKYRDFDLKPLYDFCEDNAYIKEKISDIEKSDQCKIILSDMSSIKSQLEKNASKLKRQIKLTVIRDISCSTTIINEPFPSFECKSNAESASERGRHIGSRESGHELTTQIPYSLGNIQDGGRQSLQMKSESETHSGSSSNVTGLVSLPVMGILALSFFAYKYTPIGSKFLAYFRNKEHISINKDDETTNQMLFNASDLNTYSEDVQYNVSYQTM</sequence>
<gene>
    <name evidence="2" type="ORF">POVCU2_0072400</name>
</gene>
<name>A0A1A8WLI3_PLAOA</name>
<dbReference type="Proteomes" id="UP000078560">
    <property type="component" value="Unassembled WGS sequence"/>
</dbReference>
<organism evidence="2 3">
    <name type="scientific">Plasmodium ovale curtisi</name>
    <dbReference type="NCBI Taxonomy" id="864141"/>
    <lineage>
        <taxon>Eukaryota</taxon>
        <taxon>Sar</taxon>
        <taxon>Alveolata</taxon>
        <taxon>Apicomplexa</taxon>
        <taxon>Aconoidasida</taxon>
        <taxon>Haemosporida</taxon>
        <taxon>Plasmodiidae</taxon>
        <taxon>Plasmodium</taxon>
        <taxon>Plasmodium (Plasmodium)</taxon>
    </lineage>
</organism>
<protein>
    <submittedName>
        <fullName evidence="2">PIR Superfamily Protein</fullName>
    </submittedName>
</protein>
<feature type="coiled-coil region" evidence="1">
    <location>
        <begin position="158"/>
        <end position="185"/>
    </location>
</feature>
<evidence type="ECO:0000313" key="3">
    <source>
        <dbReference type="Proteomes" id="UP000078560"/>
    </source>
</evidence>
<evidence type="ECO:0000256" key="1">
    <source>
        <dbReference type="SAM" id="Coils"/>
    </source>
</evidence>
<keyword evidence="1" id="KW-0175">Coiled coil</keyword>
<dbReference type="AlphaFoldDB" id="A0A1A8WLI3"/>
<dbReference type="EMBL" id="FLQU01001236">
    <property type="protein sequence ID" value="SBS92148.1"/>
    <property type="molecule type" value="Genomic_DNA"/>
</dbReference>
<reference evidence="3" key="1">
    <citation type="submission" date="2016-05" db="EMBL/GenBank/DDBJ databases">
        <authorList>
            <person name="Naeem Raeece"/>
        </authorList>
    </citation>
    <scope>NUCLEOTIDE SEQUENCE [LARGE SCALE GENOMIC DNA]</scope>
</reference>
<proteinExistence type="predicted"/>
<evidence type="ECO:0000313" key="2">
    <source>
        <dbReference type="EMBL" id="SBS92148.1"/>
    </source>
</evidence>
<accession>A0A1A8WLI3</accession>